<dbReference type="GO" id="GO:0016020">
    <property type="term" value="C:membrane"/>
    <property type="evidence" value="ECO:0007669"/>
    <property type="project" value="TreeGrafter"/>
</dbReference>
<evidence type="ECO:0000313" key="6">
    <source>
        <dbReference type="Proteomes" id="UP000694867"/>
    </source>
</evidence>
<evidence type="ECO:0000313" key="7">
    <source>
        <dbReference type="RefSeq" id="XP_003746406.2"/>
    </source>
</evidence>
<dbReference type="SMART" id="SM00369">
    <property type="entry name" value="LRR_TYP"/>
    <property type="match status" value="2"/>
</dbReference>
<dbReference type="KEGG" id="goe:100908322"/>
<dbReference type="InterPro" id="IPR001611">
    <property type="entry name" value="Leu-rich_rpt"/>
</dbReference>
<name>A0AAJ6QWJ3_9ACAR</name>
<evidence type="ECO:0000256" key="1">
    <source>
        <dbReference type="ARBA" id="ARBA00022614"/>
    </source>
</evidence>
<feature type="domain" description="LRRCT" evidence="5">
    <location>
        <begin position="295"/>
        <end position="347"/>
    </location>
</feature>
<evidence type="ECO:0000256" key="3">
    <source>
        <dbReference type="ARBA" id="ARBA00022737"/>
    </source>
</evidence>
<sequence>MLYVLLFVLGAATAAPSEAVLGESAPQEPPEAEVPILQCPLASETYPCSCLHVRADTADVRCYEIQPSTNLQKIFGLVSKFQISYLTIADSILDHLPAEILLPLDISVIKLSRVNYTRLSFLNDLARIYPVPRLLYSLYSIEVDRARGIDKWDWSGFQGFSALDRVIIRESSFPRLTKSFGSLPNTVTEISFEDIRDMESIAFGALARLHNLTTLRIKGTPLDVFERNVLPTPAAKLRVLDLSKNRLKSLPLDFLNEMPALQVLSLKENQLASLAAATFAPISLRSRLQLNLARNPFNCDCNLSWLNLLFSKNSAIFGTDLEMQCSEPAALRGEFLHALEPKDFQCPRSYNLLPFQRAYDSNLLEFEAERIPQPAFLSQAEASLKIRK</sequence>
<keyword evidence="3" id="KW-0677">Repeat</keyword>
<proteinExistence type="predicted"/>
<dbReference type="Pfam" id="PF13855">
    <property type="entry name" value="LRR_8"/>
    <property type="match status" value="1"/>
</dbReference>
<dbReference type="InterPro" id="IPR003591">
    <property type="entry name" value="Leu-rich_rpt_typical-subtyp"/>
</dbReference>
<dbReference type="SUPFAM" id="SSF52058">
    <property type="entry name" value="L domain-like"/>
    <property type="match status" value="1"/>
</dbReference>
<dbReference type="PROSITE" id="PS51450">
    <property type="entry name" value="LRR"/>
    <property type="match status" value="1"/>
</dbReference>
<evidence type="ECO:0000256" key="4">
    <source>
        <dbReference type="SAM" id="SignalP"/>
    </source>
</evidence>
<dbReference type="GeneID" id="100908322"/>
<accession>A0AAJ6QWJ3</accession>
<dbReference type="AlphaFoldDB" id="A0AAJ6QWJ3"/>
<dbReference type="InterPro" id="IPR000483">
    <property type="entry name" value="Cys-rich_flank_reg_C"/>
</dbReference>
<keyword evidence="2 4" id="KW-0732">Signal</keyword>
<dbReference type="InterPro" id="IPR032675">
    <property type="entry name" value="LRR_dom_sf"/>
</dbReference>
<organism evidence="6 7">
    <name type="scientific">Galendromus occidentalis</name>
    <name type="common">western predatory mite</name>
    <dbReference type="NCBI Taxonomy" id="34638"/>
    <lineage>
        <taxon>Eukaryota</taxon>
        <taxon>Metazoa</taxon>
        <taxon>Ecdysozoa</taxon>
        <taxon>Arthropoda</taxon>
        <taxon>Chelicerata</taxon>
        <taxon>Arachnida</taxon>
        <taxon>Acari</taxon>
        <taxon>Parasitiformes</taxon>
        <taxon>Mesostigmata</taxon>
        <taxon>Gamasina</taxon>
        <taxon>Phytoseioidea</taxon>
        <taxon>Phytoseiidae</taxon>
        <taxon>Typhlodrominae</taxon>
        <taxon>Galendromus</taxon>
    </lineage>
</organism>
<dbReference type="PANTHER" id="PTHR24364:SF18">
    <property type="entry name" value="LP06937P"/>
    <property type="match status" value="1"/>
</dbReference>
<feature type="chain" id="PRO_5042490284" evidence="4">
    <location>
        <begin position="20"/>
        <end position="388"/>
    </location>
</feature>
<dbReference type="PANTHER" id="PTHR24364">
    <property type="entry name" value="LP06937P"/>
    <property type="match status" value="1"/>
</dbReference>
<keyword evidence="6" id="KW-1185">Reference proteome</keyword>
<dbReference type="InterPro" id="IPR052286">
    <property type="entry name" value="Wnt_signaling_inhibitor"/>
</dbReference>
<dbReference type="RefSeq" id="XP_003746406.2">
    <property type="nucleotide sequence ID" value="XM_003746358.2"/>
</dbReference>
<dbReference type="SMART" id="SM00082">
    <property type="entry name" value="LRRCT"/>
    <property type="match status" value="1"/>
</dbReference>
<gene>
    <name evidence="7" type="primary">LOC100908322</name>
</gene>
<keyword evidence="1" id="KW-0433">Leucine-rich repeat</keyword>
<dbReference type="Gene3D" id="3.80.10.10">
    <property type="entry name" value="Ribonuclease Inhibitor"/>
    <property type="match status" value="1"/>
</dbReference>
<protein>
    <submittedName>
        <fullName evidence="7">Vasorin-like</fullName>
    </submittedName>
</protein>
<evidence type="ECO:0000259" key="5">
    <source>
        <dbReference type="SMART" id="SM00082"/>
    </source>
</evidence>
<feature type="signal peptide" evidence="4">
    <location>
        <begin position="1"/>
        <end position="19"/>
    </location>
</feature>
<reference evidence="7" key="1">
    <citation type="submission" date="2025-08" db="UniProtKB">
        <authorList>
            <consortium name="RefSeq"/>
        </authorList>
    </citation>
    <scope>IDENTIFICATION</scope>
</reference>
<dbReference type="Proteomes" id="UP000694867">
    <property type="component" value="Unplaced"/>
</dbReference>
<evidence type="ECO:0000256" key="2">
    <source>
        <dbReference type="ARBA" id="ARBA00022729"/>
    </source>
</evidence>